<comment type="caution">
    <text evidence="2">The sequence shown here is derived from an EMBL/GenBank/DDBJ whole genome shotgun (WGS) entry which is preliminary data.</text>
</comment>
<dbReference type="RefSeq" id="WP_255921005.1">
    <property type="nucleotide sequence ID" value="NZ_JANFNG010000011.1"/>
</dbReference>
<feature type="compositionally biased region" description="Basic residues" evidence="1">
    <location>
        <begin position="1"/>
        <end position="13"/>
    </location>
</feature>
<keyword evidence="3" id="KW-1185">Reference proteome</keyword>
<reference evidence="2" key="1">
    <citation type="submission" date="2022-06" db="EMBL/GenBank/DDBJ databases">
        <title>Draft genome sequence of Streptomyces sp. RB6PN25 isolated from peat swamp forest in Thailand.</title>
        <authorList>
            <person name="Duangmal K."/>
            <person name="Klaysubun C."/>
        </authorList>
    </citation>
    <scope>NUCLEOTIDE SEQUENCE</scope>
    <source>
        <strain evidence="2">RB6PN25</strain>
    </source>
</reference>
<evidence type="ECO:0000313" key="2">
    <source>
        <dbReference type="EMBL" id="MCQ4082101.1"/>
    </source>
</evidence>
<accession>A0ABT1PWR0</accession>
<gene>
    <name evidence="2" type="ORF">NGB36_16160</name>
</gene>
<dbReference type="EMBL" id="JANFNG010000011">
    <property type="protein sequence ID" value="MCQ4082101.1"/>
    <property type="molecule type" value="Genomic_DNA"/>
</dbReference>
<proteinExistence type="predicted"/>
<sequence>MTTARPWRRRGQHRGQDHRAAAQAAKDAAAQAFYELDTAQREVRISVETITAVDASPAGRRAGADLQRLERRIDEVSAAYIAAVDEQDLDSVDLDLTAATHARNRFTLARDEILRVSAELDRFARSIAGVLARAETELARLAPAVERARASLREAAAAVDAVRTAGFAADGHAARLAALGPELPRPGQGAVAHGVPETIRRADDVRRAAEEIRAETERLPQQAAEIDKRLVSLRTRAEALATRAEQVGPVLSELRRRFSARCWQDLQEVPDRAVDAAERAGHRLGAARAARDAERWQEASAGLAEVRELLAEAEADVAAAGDRLRGLDEVSRDPQAEIEKTRFALRDAQRLAMQDRSTPDPRHARPLDEAAARLDRAVGALTGRHPDYWAFLTETEAIRTTADDVVQTIRGERASHWP</sequence>
<name>A0ABT1PWR0_9ACTN</name>
<organism evidence="2 3">
    <name type="scientific">Streptomyces humicola</name>
    <dbReference type="NCBI Taxonomy" id="2953240"/>
    <lineage>
        <taxon>Bacteria</taxon>
        <taxon>Bacillati</taxon>
        <taxon>Actinomycetota</taxon>
        <taxon>Actinomycetes</taxon>
        <taxon>Kitasatosporales</taxon>
        <taxon>Streptomycetaceae</taxon>
        <taxon>Streptomyces</taxon>
    </lineage>
</organism>
<protein>
    <submittedName>
        <fullName evidence="2">Uncharacterized protein</fullName>
    </submittedName>
</protein>
<evidence type="ECO:0000313" key="3">
    <source>
        <dbReference type="Proteomes" id="UP001057702"/>
    </source>
</evidence>
<dbReference type="Proteomes" id="UP001057702">
    <property type="component" value="Unassembled WGS sequence"/>
</dbReference>
<evidence type="ECO:0000256" key="1">
    <source>
        <dbReference type="SAM" id="MobiDB-lite"/>
    </source>
</evidence>
<feature type="region of interest" description="Disordered" evidence="1">
    <location>
        <begin position="1"/>
        <end position="23"/>
    </location>
</feature>